<dbReference type="GO" id="GO:0046872">
    <property type="term" value="F:metal ion binding"/>
    <property type="evidence" value="ECO:0007669"/>
    <property type="project" value="UniProtKB-KW"/>
</dbReference>
<evidence type="ECO:0000256" key="5">
    <source>
        <dbReference type="ARBA" id="ARBA00023049"/>
    </source>
</evidence>
<evidence type="ECO:0000259" key="8">
    <source>
        <dbReference type="Pfam" id="PF01435"/>
    </source>
</evidence>
<keyword evidence="5 6" id="KW-0482">Metalloprotease</keyword>
<keyword evidence="10" id="KW-0472">Membrane</keyword>
<sequence length="336" mass="36044">MSTSPSEPLTVAALYFDGHSARAWPATLSLDGDALLLAAEGLSRRAPLANLRLSEPMGAAPRLITFEDGAHAEVRDHAALARLLGATGQRDRLTVRSAFDLRMVAGALALLVVVLWGAARYGLQWAAEIAAPRVPEAVVAGLSRQTLELIDEHMLTPSRLSEDEQSRLRGVLADRTTLPHALVFRHGGEVGANAFALPDGTLVVTDELVALAGDDERVMAVLMHELGHVELRHGMRMLLQGSAVALFMTWYAGDVSSVIAMAPTALIQSGYSRDMEREADDYAAAALRAQGRSPALLADMLQRLSESAGRGRKNGAGWLDSHPDSAQRIERLRGRA</sequence>
<keyword evidence="10" id="KW-0812">Transmembrane</keyword>
<dbReference type="RefSeq" id="WP_008064522.1">
    <property type="nucleotide sequence ID" value="NZ_AFHG01000059.1"/>
</dbReference>
<dbReference type="Gene3D" id="3.30.2010.10">
    <property type="entry name" value="Metalloproteases ('zincins'), catalytic domain"/>
    <property type="match status" value="1"/>
</dbReference>
<gene>
    <name evidence="10" type="ORF">METUNv1_03848</name>
</gene>
<comment type="cofactor">
    <cofactor evidence="6">
        <name>Zn(2+)</name>
        <dbReference type="ChEBI" id="CHEBI:29105"/>
    </cofactor>
    <text evidence="6">Binds 1 zinc ion per subunit.</text>
</comment>
<dbReference type="GO" id="GO:0051603">
    <property type="term" value="P:proteolysis involved in protein catabolic process"/>
    <property type="evidence" value="ECO:0007669"/>
    <property type="project" value="TreeGrafter"/>
</dbReference>
<accession>F5RHQ0</accession>
<feature type="domain" description="Peptidase M48" evidence="8">
    <location>
        <begin position="192"/>
        <end position="335"/>
    </location>
</feature>
<dbReference type="GO" id="GO:0016020">
    <property type="term" value="C:membrane"/>
    <property type="evidence" value="ECO:0007669"/>
    <property type="project" value="TreeGrafter"/>
</dbReference>
<dbReference type="Pfam" id="PF23368">
    <property type="entry name" value="DUF7092"/>
    <property type="match status" value="1"/>
</dbReference>
<feature type="compositionally biased region" description="Basic and acidic residues" evidence="7">
    <location>
        <begin position="321"/>
        <end position="336"/>
    </location>
</feature>
<dbReference type="Proteomes" id="UP000005019">
    <property type="component" value="Unassembled WGS sequence"/>
</dbReference>
<dbReference type="InterPro" id="IPR001915">
    <property type="entry name" value="Peptidase_M48"/>
</dbReference>
<feature type="domain" description="DUF7092" evidence="9">
    <location>
        <begin position="11"/>
        <end position="86"/>
    </location>
</feature>
<dbReference type="AlphaFoldDB" id="F5RHQ0"/>
<evidence type="ECO:0000259" key="9">
    <source>
        <dbReference type="Pfam" id="PF23368"/>
    </source>
</evidence>
<feature type="region of interest" description="Disordered" evidence="7">
    <location>
        <begin position="307"/>
        <end position="336"/>
    </location>
</feature>
<dbReference type="InterPro" id="IPR051156">
    <property type="entry name" value="Mito/Outer_Membr_Metalloprot"/>
</dbReference>
<proteinExistence type="inferred from homology"/>
<keyword evidence="1 6" id="KW-0645">Protease</keyword>
<evidence type="ECO:0000313" key="10">
    <source>
        <dbReference type="EMBL" id="EGK69882.1"/>
    </source>
</evidence>
<comment type="caution">
    <text evidence="10">The sequence shown here is derived from an EMBL/GenBank/DDBJ whole genome shotgun (WGS) entry which is preliminary data.</text>
</comment>
<dbReference type="eggNOG" id="COG0501">
    <property type="taxonomic scope" value="Bacteria"/>
</dbReference>
<evidence type="ECO:0000256" key="3">
    <source>
        <dbReference type="ARBA" id="ARBA00022801"/>
    </source>
</evidence>
<dbReference type="PANTHER" id="PTHR22726:SF1">
    <property type="entry name" value="METALLOENDOPEPTIDASE OMA1, MITOCHONDRIAL"/>
    <property type="match status" value="1"/>
</dbReference>
<protein>
    <submittedName>
        <fullName evidence="10">Transmembrane protein</fullName>
    </submittedName>
</protein>
<evidence type="ECO:0000256" key="2">
    <source>
        <dbReference type="ARBA" id="ARBA00022723"/>
    </source>
</evidence>
<keyword evidence="2" id="KW-0479">Metal-binding</keyword>
<name>F5RHQ0_METUF</name>
<dbReference type="GO" id="GO:0004222">
    <property type="term" value="F:metalloendopeptidase activity"/>
    <property type="evidence" value="ECO:0007669"/>
    <property type="project" value="InterPro"/>
</dbReference>
<keyword evidence="3 6" id="KW-0378">Hydrolase</keyword>
<dbReference type="Pfam" id="PF01435">
    <property type="entry name" value="Peptidase_M48"/>
    <property type="match status" value="1"/>
</dbReference>
<dbReference type="OrthoDB" id="9810445at2"/>
<comment type="similarity">
    <text evidence="6">Belongs to the peptidase M48 family.</text>
</comment>
<evidence type="ECO:0000256" key="1">
    <source>
        <dbReference type="ARBA" id="ARBA00022670"/>
    </source>
</evidence>
<keyword evidence="4 6" id="KW-0862">Zinc</keyword>
<keyword evidence="11" id="KW-1185">Reference proteome</keyword>
<evidence type="ECO:0000313" key="11">
    <source>
        <dbReference type="Proteomes" id="UP000005019"/>
    </source>
</evidence>
<dbReference type="STRING" id="1000565.METUNv1_03848"/>
<reference evidence="10 11" key="1">
    <citation type="journal article" date="2011" name="J. Bacteriol.">
        <title>Genome sequence of Methyloversatilis universalis FAM5T, a methylotrophic representative of the order Rhodocyclales.</title>
        <authorList>
            <person name="Kittichotirat W."/>
            <person name="Good N.M."/>
            <person name="Hall R."/>
            <person name="Bringel F."/>
            <person name="Lajus A."/>
            <person name="Medigue C."/>
            <person name="Smalley N.E."/>
            <person name="Beck D."/>
            <person name="Bumgarner R."/>
            <person name="Vuilleumier S."/>
            <person name="Kalyuzhnaya M.G."/>
        </authorList>
    </citation>
    <scope>NUCLEOTIDE SEQUENCE [LARGE SCALE GENOMIC DNA]</scope>
    <source>
        <strain evidence="11">ATCC BAA-1314 / JCM 13912 / FAM5</strain>
    </source>
</reference>
<evidence type="ECO:0000256" key="7">
    <source>
        <dbReference type="SAM" id="MobiDB-lite"/>
    </source>
</evidence>
<evidence type="ECO:0000256" key="6">
    <source>
        <dbReference type="RuleBase" id="RU003983"/>
    </source>
</evidence>
<organism evidence="10 11">
    <name type="scientific">Methyloversatilis universalis (strain ATCC BAA-1314 / DSM 25237 / JCM 13912 / CCUG 52030 / FAM5)</name>
    <dbReference type="NCBI Taxonomy" id="1000565"/>
    <lineage>
        <taxon>Bacteria</taxon>
        <taxon>Pseudomonadati</taxon>
        <taxon>Pseudomonadota</taxon>
        <taxon>Betaproteobacteria</taxon>
        <taxon>Nitrosomonadales</taxon>
        <taxon>Sterolibacteriaceae</taxon>
        <taxon>Methyloversatilis</taxon>
    </lineage>
</organism>
<dbReference type="PANTHER" id="PTHR22726">
    <property type="entry name" value="METALLOENDOPEPTIDASE OMA1"/>
    <property type="match status" value="1"/>
</dbReference>
<evidence type="ECO:0000256" key="4">
    <source>
        <dbReference type="ARBA" id="ARBA00022833"/>
    </source>
</evidence>
<dbReference type="EMBL" id="AFHG01000059">
    <property type="protein sequence ID" value="EGK69882.1"/>
    <property type="molecule type" value="Genomic_DNA"/>
</dbReference>
<dbReference type="InterPro" id="IPR055518">
    <property type="entry name" value="DUF7092"/>
</dbReference>
<dbReference type="CDD" id="cd07332">
    <property type="entry name" value="M48C_Oma1_like"/>
    <property type="match status" value="1"/>
</dbReference>